<name>L7VW76_9BACT</name>
<keyword evidence="1" id="KW-0812">Transmembrane</keyword>
<dbReference type="InterPro" id="IPR007047">
    <property type="entry name" value="Flp_Fap"/>
</dbReference>
<evidence type="ECO:0000313" key="2">
    <source>
        <dbReference type="EMBL" id="AGC71611.1"/>
    </source>
</evidence>
<reference evidence="2" key="1">
    <citation type="submission" date="2012-09" db="EMBL/GenBank/DDBJ databases">
        <title>Metagenomic Characterization of a Microbial Community in Wastewater Detects High Levels of Antibiotic Resistance.</title>
        <authorList>
            <person name="Abrams M."/>
            <person name="Caldwell A."/>
            <person name="Vandaei E."/>
            <person name="Lee W."/>
            <person name="Perrott J."/>
            <person name="Khan S.Y."/>
            <person name="Ta J."/>
            <person name="Romero D."/>
            <person name="Nguyen V."/>
            <person name="Pourmand N."/>
            <person name="Ouverney C.C."/>
        </authorList>
    </citation>
    <scope>NUCLEOTIDE SEQUENCE</scope>
</reference>
<organism evidence="2">
    <name type="scientific">uncultured bacterium A1Q1_fos_1053</name>
    <dbReference type="NCBI Taxonomy" id="1256539"/>
    <lineage>
        <taxon>Bacteria</taxon>
        <taxon>environmental samples</taxon>
    </lineage>
</organism>
<sequence length="65" mass="6787">MLHLYTSVNAMFTALLLADRKEEGATATEYALIIAGIAVAIVAAIAVFGGRLGSFWSGLSTKLSI</sequence>
<keyword evidence="1" id="KW-1133">Transmembrane helix</keyword>
<keyword evidence="1" id="KW-0472">Membrane</keyword>
<evidence type="ECO:0008006" key="3">
    <source>
        <dbReference type="Google" id="ProtNLM"/>
    </source>
</evidence>
<dbReference type="EMBL" id="JX649877">
    <property type="protein sequence ID" value="AGC71611.1"/>
    <property type="molecule type" value="Genomic_DNA"/>
</dbReference>
<feature type="transmembrane region" description="Helical" evidence="1">
    <location>
        <begin position="30"/>
        <end position="52"/>
    </location>
</feature>
<protein>
    <recommendedName>
        <fullName evidence="3">Flp family type IVb pilin</fullName>
    </recommendedName>
</protein>
<dbReference type="AlphaFoldDB" id="L7VW76"/>
<evidence type="ECO:0000256" key="1">
    <source>
        <dbReference type="SAM" id="Phobius"/>
    </source>
</evidence>
<accession>L7VW76</accession>
<proteinExistence type="predicted"/>
<dbReference type="Pfam" id="PF04964">
    <property type="entry name" value="Flp_Fap"/>
    <property type="match status" value="1"/>
</dbReference>